<comment type="caution">
    <text evidence="2">The sequence shown here is derived from an EMBL/GenBank/DDBJ whole genome shotgun (WGS) entry which is preliminary data.</text>
</comment>
<dbReference type="AlphaFoldDB" id="A0A101M2F2"/>
<protein>
    <submittedName>
        <fullName evidence="2">Uncharacterized protein</fullName>
    </submittedName>
</protein>
<feature type="transmembrane region" description="Helical" evidence="1">
    <location>
        <begin position="12"/>
        <end position="35"/>
    </location>
</feature>
<evidence type="ECO:0000256" key="1">
    <source>
        <dbReference type="SAM" id="Phobius"/>
    </source>
</evidence>
<proteinExistence type="predicted"/>
<accession>A0A101M2F2</accession>
<evidence type="ECO:0000313" key="2">
    <source>
        <dbReference type="EMBL" id="KUM49635.1"/>
    </source>
</evidence>
<geneLocation type="mitochondrion" evidence="2"/>
<keyword evidence="1" id="KW-0472">Membrane</keyword>
<name>A0A101M2F2_PICGL</name>
<dbReference type="EMBL" id="LKAM01000002">
    <property type="protein sequence ID" value="KUM49635.1"/>
    <property type="molecule type" value="Genomic_DNA"/>
</dbReference>
<keyword evidence="2" id="KW-0496">Mitochondrion</keyword>
<reference evidence="2" key="1">
    <citation type="journal article" date="2015" name="Genome Biol. Evol.">
        <title>Organellar Genomes of White Spruce (Picea glauca): Assembly and Annotation.</title>
        <authorList>
            <person name="Jackman S.D."/>
            <person name="Warren R.L."/>
            <person name="Gibb E.A."/>
            <person name="Vandervalk B.P."/>
            <person name="Mohamadi H."/>
            <person name="Chu J."/>
            <person name="Raymond A."/>
            <person name="Pleasance S."/>
            <person name="Coope R."/>
            <person name="Wildung M.R."/>
            <person name="Ritland C.E."/>
            <person name="Bousquet J."/>
            <person name="Jones S.J."/>
            <person name="Bohlmann J."/>
            <person name="Birol I."/>
        </authorList>
    </citation>
    <scope>NUCLEOTIDE SEQUENCE [LARGE SCALE GENOMIC DNA]</scope>
    <source>
        <tissue evidence="2">Flushing bud</tissue>
    </source>
</reference>
<gene>
    <name evidence="2" type="ORF">ABT39_MTgene2860</name>
</gene>
<organism evidence="2">
    <name type="scientific">Picea glauca</name>
    <name type="common">White spruce</name>
    <name type="synonym">Pinus glauca</name>
    <dbReference type="NCBI Taxonomy" id="3330"/>
    <lineage>
        <taxon>Eukaryota</taxon>
        <taxon>Viridiplantae</taxon>
        <taxon>Streptophyta</taxon>
        <taxon>Embryophyta</taxon>
        <taxon>Tracheophyta</taxon>
        <taxon>Spermatophyta</taxon>
        <taxon>Pinopsida</taxon>
        <taxon>Pinidae</taxon>
        <taxon>Conifers I</taxon>
        <taxon>Pinales</taxon>
        <taxon>Pinaceae</taxon>
        <taxon>Picea</taxon>
    </lineage>
</organism>
<sequence length="67" mass="7478">MLAFLSMSLSWLFQVLLFRGFVGICFVLSLANSFLNVLTRLLSGFTLERKSSLCSSKERKSSRGLGL</sequence>
<keyword evidence="1" id="KW-1133">Transmembrane helix</keyword>
<keyword evidence="1" id="KW-0812">Transmembrane</keyword>